<name>A0A8X7T390_9BASI</name>
<proteinExistence type="predicted"/>
<organism evidence="2 3">
    <name type="scientific">Tilletia walkeri</name>
    <dbReference type="NCBI Taxonomy" id="117179"/>
    <lineage>
        <taxon>Eukaryota</taxon>
        <taxon>Fungi</taxon>
        <taxon>Dikarya</taxon>
        <taxon>Basidiomycota</taxon>
        <taxon>Ustilaginomycotina</taxon>
        <taxon>Exobasidiomycetes</taxon>
        <taxon>Tilletiales</taxon>
        <taxon>Tilletiaceae</taxon>
        <taxon>Tilletia</taxon>
    </lineage>
</organism>
<accession>A0A8X7T390</accession>
<evidence type="ECO:0000313" key="3">
    <source>
        <dbReference type="Proteomes" id="UP000078113"/>
    </source>
</evidence>
<comment type="caution">
    <text evidence="2">The sequence shown here is derived from an EMBL/GenBank/DDBJ whole genome shotgun (WGS) entry which is preliminary data.</text>
</comment>
<feature type="region of interest" description="Disordered" evidence="1">
    <location>
        <begin position="29"/>
        <end position="58"/>
    </location>
</feature>
<dbReference type="AlphaFoldDB" id="A0A8X7T390"/>
<feature type="region of interest" description="Disordered" evidence="1">
    <location>
        <begin position="109"/>
        <end position="135"/>
    </location>
</feature>
<evidence type="ECO:0000256" key="1">
    <source>
        <dbReference type="SAM" id="MobiDB-lite"/>
    </source>
</evidence>
<gene>
    <name evidence="2" type="ORF">A4X09_0g5513</name>
</gene>
<keyword evidence="3" id="KW-1185">Reference proteome</keyword>
<evidence type="ECO:0000313" key="2">
    <source>
        <dbReference type="EMBL" id="KAE8266834.1"/>
    </source>
</evidence>
<feature type="region of interest" description="Disordered" evidence="1">
    <location>
        <begin position="175"/>
        <end position="223"/>
    </location>
</feature>
<feature type="compositionally biased region" description="Polar residues" evidence="1">
    <location>
        <begin position="195"/>
        <end position="210"/>
    </location>
</feature>
<reference evidence="2" key="2">
    <citation type="journal article" date="2019" name="IMA Fungus">
        <title>Genome sequencing and comparison of five Tilletia species to identify candidate genes for the detection of regulated species infecting wheat.</title>
        <authorList>
            <person name="Nguyen H.D.T."/>
            <person name="Sultana T."/>
            <person name="Kesanakurti P."/>
            <person name="Hambleton S."/>
        </authorList>
    </citation>
    <scope>NUCLEOTIDE SEQUENCE</scope>
    <source>
        <strain evidence="2">DAOMC 236422</strain>
    </source>
</reference>
<reference evidence="2" key="1">
    <citation type="submission" date="2016-04" db="EMBL/GenBank/DDBJ databases">
        <authorList>
            <person name="Nguyen H.D."/>
            <person name="Samba Siva P."/>
            <person name="Cullis J."/>
            <person name="Levesque C.A."/>
            <person name="Hambleton S."/>
        </authorList>
    </citation>
    <scope>NUCLEOTIDE SEQUENCE</scope>
    <source>
        <strain evidence="2">DAOMC 236422</strain>
    </source>
</reference>
<dbReference type="Proteomes" id="UP000078113">
    <property type="component" value="Unassembled WGS sequence"/>
</dbReference>
<sequence length="223" mass="24173">MNWHSLFASFHRDPTVWLMTAPGAPQGPLPSAASLSLPPAHSTASANPINDARPPANPPTMAQGFRNIIARRRSRVTTIHPALPPAPGPASTMAQGYHSFTARLHPPPLFVSPPGTNRRLKKQHDSDEKTRTVTGGEAHAHTLSAGAIIRRTVTTSVSAVLTKSVRQEWRLVRPHADGGRVPAPVRKDKNPAKSFASNVKTRNTKETLSQWIKAPSQFGKRGR</sequence>
<dbReference type="EMBL" id="LWDG02000288">
    <property type="protein sequence ID" value="KAE8266834.1"/>
    <property type="molecule type" value="Genomic_DNA"/>
</dbReference>
<protein>
    <submittedName>
        <fullName evidence="2">Uncharacterized protein</fullName>
    </submittedName>
</protein>
<feature type="compositionally biased region" description="Low complexity" evidence="1">
    <location>
        <begin position="29"/>
        <end position="46"/>
    </location>
</feature>